<comment type="pathway">
    <text evidence="5">Cofactor biosynthesis; biotin biosynthesis.</text>
</comment>
<dbReference type="PRINTS" id="PR00111">
    <property type="entry name" value="ABHYDROLASE"/>
</dbReference>
<comment type="subcellular location">
    <subcellularLocation>
        <location evidence="5">Cytoplasm</location>
    </subcellularLocation>
</comment>
<dbReference type="InterPro" id="IPR050228">
    <property type="entry name" value="Carboxylesterase_BioH"/>
</dbReference>
<keyword evidence="4 5" id="KW-0378">Hydrolase</keyword>
<dbReference type="PANTHER" id="PTHR43194:SF5">
    <property type="entry name" value="PIMELOYL-[ACYL-CARRIER PROTEIN] METHYL ESTER ESTERASE"/>
    <property type="match status" value="1"/>
</dbReference>
<evidence type="ECO:0000256" key="4">
    <source>
        <dbReference type="ARBA" id="ARBA00022801"/>
    </source>
</evidence>
<keyword evidence="3 5" id="KW-0093">Biotin biosynthesis</keyword>
<proteinExistence type="inferred from homology"/>
<comment type="catalytic activity">
    <reaction evidence="5">
        <text>6-carboxyhexanoyl-[ACP] methyl ester + H2O = 6-carboxyhexanoyl-[ACP] + methanol + H(+)</text>
        <dbReference type="Rhea" id="RHEA:42700"/>
        <dbReference type="Rhea" id="RHEA-COMP:9955"/>
        <dbReference type="Rhea" id="RHEA-COMP:10186"/>
        <dbReference type="ChEBI" id="CHEBI:15377"/>
        <dbReference type="ChEBI" id="CHEBI:15378"/>
        <dbReference type="ChEBI" id="CHEBI:17790"/>
        <dbReference type="ChEBI" id="CHEBI:78846"/>
        <dbReference type="ChEBI" id="CHEBI:82735"/>
        <dbReference type="EC" id="3.1.1.85"/>
    </reaction>
</comment>
<feature type="binding site" evidence="5">
    <location>
        <position position="234"/>
    </location>
    <ligand>
        <name>substrate</name>
    </ligand>
</feature>
<feature type="active site" evidence="5">
    <location>
        <position position="234"/>
    </location>
</feature>
<feature type="binding site" evidence="5">
    <location>
        <begin position="80"/>
        <end position="81"/>
    </location>
    <ligand>
        <name>substrate</name>
    </ligand>
</feature>
<dbReference type="Proteomes" id="UP000809431">
    <property type="component" value="Unassembled WGS sequence"/>
</dbReference>
<keyword evidence="2 5" id="KW-0963">Cytoplasm</keyword>
<feature type="binding site" evidence="5">
    <location>
        <position position="20"/>
    </location>
    <ligand>
        <name>substrate</name>
    </ligand>
</feature>
<reference evidence="7 8" key="1">
    <citation type="submission" date="2021-01" db="EMBL/GenBank/DDBJ databases">
        <title>Draft Genome Sequence and Polyhydroxyalkanoate Biosynthetic Potential of Jeongeupia naejangsanensis Type Strain DSM 24253.</title>
        <authorList>
            <person name="Turrini P."/>
            <person name="Artuso I."/>
            <person name="Lugli G.A."/>
            <person name="Frangipani E."/>
            <person name="Ventura M."/>
            <person name="Visca P."/>
        </authorList>
    </citation>
    <scope>NUCLEOTIDE SEQUENCE [LARGE SCALE GENOMIC DNA]</scope>
    <source>
        <strain evidence="7 8">DSM 24253</strain>
    </source>
</reference>
<evidence type="ECO:0000256" key="2">
    <source>
        <dbReference type="ARBA" id="ARBA00022490"/>
    </source>
</evidence>
<evidence type="ECO:0000313" key="7">
    <source>
        <dbReference type="EMBL" id="MBM3117359.1"/>
    </source>
</evidence>
<evidence type="ECO:0000259" key="6">
    <source>
        <dbReference type="Pfam" id="PF12697"/>
    </source>
</evidence>
<accession>A0ABS2BP19</accession>
<evidence type="ECO:0000256" key="5">
    <source>
        <dbReference type="HAMAP-Rule" id="MF_01260"/>
    </source>
</evidence>
<dbReference type="Pfam" id="PF12697">
    <property type="entry name" value="Abhydrolase_6"/>
    <property type="match status" value="1"/>
</dbReference>
<dbReference type="HAMAP" id="MF_01260">
    <property type="entry name" value="Carboxylester"/>
    <property type="match status" value="1"/>
</dbReference>
<dbReference type="EMBL" id="JAESND010000009">
    <property type="protein sequence ID" value="MBM3117359.1"/>
    <property type="molecule type" value="Genomic_DNA"/>
</dbReference>
<evidence type="ECO:0000313" key="8">
    <source>
        <dbReference type="Proteomes" id="UP000809431"/>
    </source>
</evidence>
<feature type="binding site" evidence="5">
    <location>
        <begin position="142"/>
        <end position="146"/>
    </location>
    <ligand>
        <name>substrate</name>
    </ligand>
</feature>
<protein>
    <recommendedName>
        <fullName evidence="5">Pimeloyl-[acyl-carrier protein] methyl ester esterase</fullName>
        <ecNumber evidence="5">3.1.1.85</ecNumber>
    </recommendedName>
    <alternativeName>
        <fullName evidence="5">Biotin synthesis protein BioH</fullName>
    </alternativeName>
    <alternativeName>
        <fullName evidence="5">Carboxylesterase BioH</fullName>
    </alternativeName>
</protein>
<dbReference type="EC" id="3.1.1.85" evidence="5"/>
<feature type="domain" description="AB hydrolase-1" evidence="6">
    <location>
        <begin position="14"/>
        <end position="245"/>
    </location>
</feature>
<gene>
    <name evidence="5 7" type="primary">bioH</name>
    <name evidence="7" type="ORF">JMJ54_16100</name>
</gene>
<feature type="active site" description="Nucleophile" evidence="5">
    <location>
        <position position="80"/>
    </location>
</feature>
<comment type="caution">
    <text evidence="7">The sequence shown here is derived from an EMBL/GenBank/DDBJ whole genome shotgun (WGS) entry which is preliminary data.</text>
</comment>
<comment type="similarity">
    <text evidence="5">Belongs to the AB hydrolase superfamily. Carboxylesterase BioH family.</text>
</comment>
<dbReference type="NCBIfam" id="TIGR01738">
    <property type="entry name" value="bioH"/>
    <property type="match status" value="1"/>
</dbReference>
<dbReference type="Gene3D" id="3.40.50.1820">
    <property type="entry name" value="alpha/beta hydrolase"/>
    <property type="match status" value="1"/>
</dbReference>
<keyword evidence="1 5" id="KW-0719">Serine esterase</keyword>
<dbReference type="RefSeq" id="WP_203539575.1">
    <property type="nucleotide sequence ID" value="NZ_JAESND010000009.1"/>
</dbReference>
<comment type="function">
    <text evidence="5">The physiological role of BioH is to remove the methyl group introduced by BioC when the pimeloyl moiety is complete. It allows to synthesize pimeloyl-ACP via the fatty acid synthetic pathway through the hydrolysis of the ester bonds of pimeloyl-ACP esters.</text>
</comment>
<comment type="subunit">
    <text evidence="5">Monomer.</text>
</comment>
<dbReference type="GO" id="GO:0090499">
    <property type="term" value="F:pimelyl-[acyl-carrier protein] methyl ester esterase activity"/>
    <property type="evidence" value="ECO:0007669"/>
    <property type="project" value="UniProtKB-EC"/>
</dbReference>
<sequence>MNLHFETLGRGEDVVWLHGWAMNGTVWRDVADALADDGCHHLVDLPGHGRSTSDAPLSLEAMVDALDVAFPLPVHVVGWSLGGAVAAAWAMRSPDKLRSLTLVASSPCFMQRPDWRSAMPETTLAQFAASLGDDWRGTLKRFISLQAMGDESARAVARRLGNELFEHGEPTLNALTEGLAILRDTDLRERMASLALPVLLQFGDRDTLTPLPVGHWLAQTLPQAELVIHHGAAHVPFVSHRDVFISAQRRFLGAI</sequence>
<dbReference type="SUPFAM" id="SSF53474">
    <property type="entry name" value="alpha/beta-Hydrolases"/>
    <property type="match status" value="1"/>
</dbReference>
<name>A0ABS2BP19_9NEIS</name>
<evidence type="ECO:0000256" key="3">
    <source>
        <dbReference type="ARBA" id="ARBA00022756"/>
    </source>
</evidence>
<dbReference type="InterPro" id="IPR000073">
    <property type="entry name" value="AB_hydrolase_1"/>
</dbReference>
<organism evidence="7 8">
    <name type="scientific">Jeongeupia naejangsanensis</name>
    <dbReference type="NCBI Taxonomy" id="613195"/>
    <lineage>
        <taxon>Bacteria</taxon>
        <taxon>Pseudomonadati</taxon>
        <taxon>Pseudomonadota</taxon>
        <taxon>Betaproteobacteria</taxon>
        <taxon>Neisseriales</taxon>
        <taxon>Chitinibacteraceae</taxon>
        <taxon>Jeongeupia</taxon>
    </lineage>
</organism>
<feature type="active site" evidence="5">
    <location>
        <position position="206"/>
    </location>
</feature>
<dbReference type="PANTHER" id="PTHR43194">
    <property type="entry name" value="HYDROLASE ALPHA/BETA FOLD FAMILY"/>
    <property type="match status" value="1"/>
</dbReference>
<keyword evidence="8" id="KW-1185">Reference proteome</keyword>
<dbReference type="InterPro" id="IPR029058">
    <property type="entry name" value="AB_hydrolase_fold"/>
</dbReference>
<evidence type="ECO:0000256" key="1">
    <source>
        <dbReference type="ARBA" id="ARBA00022487"/>
    </source>
</evidence>
<dbReference type="InterPro" id="IPR010076">
    <property type="entry name" value="BioH"/>
</dbReference>